<dbReference type="EC" id="4.1.1.65" evidence="3"/>
<gene>
    <name evidence="12" type="ORF">HMPREF1541_00667</name>
</gene>
<dbReference type="UniPathway" id="UPA00558"/>
<dbReference type="InterPro" id="IPR003817">
    <property type="entry name" value="PS_Dcarbxylase"/>
</dbReference>
<keyword evidence="8" id="KW-0456">Lyase</keyword>
<sequence length="339" mass="39033">MNLLYYVIDVIHQAADWLLTTVKLVQNREVGWQTLDRKTGIFKREQQPIYKKVKLWLLFSRPLEWIDRTQLMRKWIHDKSIEAGREEATKSSHEQIKSFVEFYGINMDDFIPSNIEEYGSFEDFFVRRHKKESRPIHDEGDPTKAVVVADCRLVVYDSVAESKKLWIKGKDFTIGNLIEDDELAKSWHEGAIASFRLSPQDYHRYHSPVNGTVQWFKRMPGEYYQVDPLCLRSDIDILTSNARCAVCINSKEFGKVLFVAIGATDVGTVEINEKFRTAGTHVEKGEEIGLFQYGGSSIVVAFEQGRIEFDEDLASVSRQLIMMDVELSMSLGRARTSST</sequence>
<keyword evidence="9" id="KW-1208">Phospholipid metabolism</keyword>
<proteinExistence type="predicted"/>
<comment type="cofactor">
    <cofactor evidence="1">
        <name>pyruvate</name>
        <dbReference type="ChEBI" id="CHEBI:15361"/>
    </cofactor>
</comment>
<name>W2SCR3_CYPE1</name>
<keyword evidence="10" id="KW-0670">Pyruvate</keyword>
<evidence type="ECO:0000256" key="6">
    <source>
        <dbReference type="ARBA" id="ARBA00023098"/>
    </source>
</evidence>
<evidence type="ECO:0000313" key="12">
    <source>
        <dbReference type="EMBL" id="ETN46482.1"/>
    </source>
</evidence>
<evidence type="ECO:0000256" key="8">
    <source>
        <dbReference type="ARBA" id="ARBA00023239"/>
    </source>
</evidence>
<evidence type="ECO:0000256" key="9">
    <source>
        <dbReference type="ARBA" id="ARBA00023264"/>
    </source>
</evidence>
<dbReference type="RefSeq" id="XP_008711194.1">
    <property type="nucleotide sequence ID" value="XM_008712972.1"/>
</dbReference>
<evidence type="ECO:0000256" key="7">
    <source>
        <dbReference type="ARBA" id="ARBA00023209"/>
    </source>
</evidence>
<dbReference type="EMBL" id="KB822711">
    <property type="protein sequence ID" value="ETN46482.1"/>
    <property type="molecule type" value="Genomic_DNA"/>
</dbReference>
<dbReference type="InParanoid" id="W2SCR3"/>
<dbReference type="AlphaFoldDB" id="W2SCR3"/>
<evidence type="ECO:0000313" key="13">
    <source>
        <dbReference type="Proteomes" id="UP000030752"/>
    </source>
</evidence>
<dbReference type="PANTHER" id="PTHR10067:SF11">
    <property type="entry name" value="PHOSPHATIDYLSERINE DECARBOXYLASE"/>
    <property type="match status" value="1"/>
</dbReference>
<dbReference type="HOGENOM" id="CLU_029061_2_0_1"/>
<keyword evidence="13" id="KW-1185">Reference proteome</keyword>
<reference evidence="12 13" key="1">
    <citation type="submission" date="2013-03" db="EMBL/GenBank/DDBJ databases">
        <title>The Genome Sequence of Phialophora europaea CBS 101466.</title>
        <authorList>
            <consortium name="The Broad Institute Genomics Platform"/>
            <person name="Cuomo C."/>
            <person name="de Hoog S."/>
            <person name="Gorbushina A."/>
            <person name="Walker B."/>
            <person name="Young S.K."/>
            <person name="Zeng Q."/>
            <person name="Gargeya S."/>
            <person name="Fitzgerald M."/>
            <person name="Haas B."/>
            <person name="Abouelleil A."/>
            <person name="Allen A.W."/>
            <person name="Alvarado L."/>
            <person name="Arachchi H.M."/>
            <person name="Berlin A.M."/>
            <person name="Chapman S.B."/>
            <person name="Gainer-Dewar J."/>
            <person name="Goldberg J."/>
            <person name="Griggs A."/>
            <person name="Gujja S."/>
            <person name="Hansen M."/>
            <person name="Howarth C."/>
            <person name="Imamovic A."/>
            <person name="Ireland A."/>
            <person name="Larimer J."/>
            <person name="McCowan C."/>
            <person name="Murphy C."/>
            <person name="Pearson M."/>
            <person name="Poon T.W."/>
            <person name="Priest M."/>
            <person name="Roberts A."/>
            <person name="Saif S."/>
            <person name="Shea T."/>
            <person name="Sisk P."/>
            <person name="Sykes S."/>
            <person name="Wortman J."/>
            <person name="Nusbaum C."/>
            <person name="Birren B."/>
        </authorList>
    </citation>
    <scope>NUCLEOTIDE SEQUENCE [LARGE SCALE GENOMIC DNA]</scope>
    <source>
        <strain evidence="12 13">CBS 101466</strain>
    </source>
</reference>
<evidence type="ECO:0000256" key="4">
    <source>
        <dbReference type="ARBA" id="ARBA00022516"/>
    </source>
</evidence>
<dbReference type="GO" id="GO:0004609">
    <property type="term" value="F:phosphatidylserine decarboxylase activity"/>
    <property type="evidence" value="ECO:0007669"/>
    <property type="project" value="UniProtKB-EC"/>
</dbReference>
<dbReference type="GeneID" id="19968006"/>
<dbReference type="GO" id="GO:0006646">
    <property type="term" value="P:phosphatidylethanolamine biosynthetic process"/>
    <property type="evidence" value="ECO:0007669"/>
    <property type="project" value="UniProtKB-UniPathway"/>
</dbReference>
<dbReference type="STRING" id="1220924.W2SCR3"/>
<evidence type="ECO:0000256" key="5">
    <source>
        <dbReference type="ARBA" id="ARBA00022793"/>
    </source>
</evidence>
<keyword evidence="4" id="KW-0444">Lipid biosynthesis</keyword>
<keyword evidence="5" id="KW-0210">Decarboxylase</keyword>
<protein>
    <recommendedName>
        <fullName evidence="3">phosphatidylserine decarboxylase</fullName>
        <ecNumber evidence="3">4.1.1.65</ecNumber>
    </recommendedName>
</protein>
<evidence type="ECO:0000256" key="1">
    <source>
        <dbReference type="ARBA" id="ARBA00001928"/>
    </source>
</evidence>
<dbReference type="VEuPathDB" id="FungiDB:HMPREF1541_00667"/>
<evidence type="ECO:0000256" key="11">
    <source>
        <dbReference type="ARBA" id="ARBA00024326"/>
    </source>
</evidence>
<evidence type="ECO:0000256" key="3">
    <source>
        <dbReference type="ARBA" id="ARBA00012243"/>
    </source>
</evidence>
<dbReference type="PANTHER" id="PTHR10067">
    <property type="entry name" value="PHOSPHATIDYLSERINE DECARBOXYLASE"/>
    <property type="match status" value="1"/>
</dbReference>
<dbReference type="eggNOG" id="KOG2419">
    <property type="taxonomic scope" value="Eukaryota"/>
</dbReference>
<organism evidence="12 13">
    <name type="scientific">Cyphellophora europaea (strain CBS 101466)</name>
    <name type="common">Phialophora europaea</name>
    <dbReference type="NCBI Taxonomy" id="1220924"/>
    <lineage>
        <taxon>Eukaryota</taxon>
        <taxon>Fungi</taxon>
        <taxon>Dikarya</taxon>
        <taxon>Ascomycota</taxon>
        <taxon>Pezizomycotina</taxon>
        <taxon>Eurotiomycetes</taxon>
        <taxon>Chaetothyriomycetidae</taxon>
        <taxon>Chaetothyriales</taxon>
        <taxon>Cyphellophoraceae</taxon>
        <taxon>Cyphellophora</taxon>
    </lineage>
</organism>
<dbReference type="Proteomes" id="UP000030752">
    <property type="component" value="Unassembled WGS sequence"/>
</dbReference>
<evidence type="ECO:0000256" key="10">
    <source>
        <dbReference type="ARBA" id="ARBA00023317"/>
    </source>
</evidence>
<dbReference type="Pfam" id="PF02666">
    <property type="entry name" value="PS_Dcarbxylase"/>
    <property type="match status" value="1"/>
</dbReference>
<keyword evidence="7" id="KW-0594">Phospholipid biosynthesis</keyword>
<dbReference type="OrthoDB" id="5973539at2759"/>
<dbReference type="InterPro" id="IPR033177">
    <property type="entry name" value="PSD-B"/>
</dbReference>
<comment type="pathway">
    <text evidence="11">Phospholipid metabolism; phosphatidylethanolamine biosynthesis.</text>
</comment>
<keyword evidence="6" id="KW-0443">Lipid metabolism</keyword>
<comment type="pathway">
    <text evidence="2">Lipid metabolism.</text>
</comment>
<evidence type="ECO:0000256" key="2">
    <source>
        <dbReference type="ARBA" id="ARBA00005189"/>
    </source>
</evidence>
<dbReference type="NCBIfam" id="TIGR00163">
    <property type="entry name" value="PS_decarb"/>
    <property type="match status" value="1"/>
</dbReference>
<accession>W2SCR3</accession>